<evidence type="ECO:0000313" key="5">
    <source>
        <dbReference type="EMBL" id="NML67419.1"/>
    </source>
</evidence>
<reference evidence="5 6" key="1">
    <citation type="submission" date="2020-04" db="EMBL/GenBank/DDBJ databases">
        <title>Hymenobacter polaris sp. nov., isolated from Arctic soil.</title>
        <authorList>
            <person name="Dahal R.H."/>
        </authorList>
    </citation>
    <scope>NUCLEOTIDE SEQUENCE [LARGE SCALE GENOMIC DNA]</scope>
    <source>
        <strain evidence="5 6">RP-2-7</strain>
    </source>
</reference>
<dbReference type="EMBL" id="JABBGH010000003">
    <property type="protein sequence ID" value="NML67419.1"/>
    <property type="molecule type" value="Genomic_DNA"/>
</dbReference>
<dbReference type="Pfam" id="PF00496">
    <property type="entry name" value="SBP_bac_5"/>
    <property type="match status" value="1"/>
</dbReference>
<dbReference type="PANTHER" id="PTHR30290:SF9">
    <property type="entry name" value="OLIGOPEPTIDE-BINDING PROTEIN APPA"/>
    <property type="match status" value="1"/>
</dbReference>
<keyword evidence="6" id="KW-1185">Reference proteome</keyword>
<accession>A0A7Y0AHK7</accession>
<feature type="domain" description="Solute-binding protein family 5" evidence="4">
    <location>
        <begin position="2"/>
        <end position="396"/>
    </location>
</feature>
<dbReference type="GO" id="GO:1904680">
    <property type="term" value="F:peptide transmembrane transporter activity"/>
    <property type="evidence" value="ECO:0007669"/>
    <property type="project" value="TreeGrafter"/>
</dbReference>
<dbReference type="InterPro" id="IPR039424">
    <property type="entry name" value="SBP_5"/>
</dbReference>
<evidence type="ECO:0000313" key="6">
    <source>
        <dbReference type="Proteomes" id="UP000559626"/>
    </source>
</evidence>
<dbReference type="RefSeq" id="WP_169533088.1">
    <property type="nucleotide sequence ID" value="NZ_JABBGH010000003.1"/>
</dbReference>
<dbReference type="Gene3D" id="3.40.190.10">
    <property type="entry name" value="Periplasmic binding protein-like II"/>
    <property type="match status" value="1"/>
</dbReference>
<dbReference type="SUPFAM" id="SSF53850">
    <property type="entry name" value="Periplasmic binding protein-like II"/>
    <property type="match status" value="1"/>
</dbReference>
<keyword evidence="3" id="KW-0732">Signal</keyword>
<dbReference type="GO" id="GO:0043190">
    <property type="term" value="C:ATP-binding cassette (ABC) transporter complex"/>
    <property type="evidence" value="ECO:0007669"/>
    <property type="project" value="InterPro"/>
</dbReference>
<dbReference type="InterPro" id="IPR000914">
    <property type="entry name" value="SBP_5_dom"/>
</dbReference>
<dbReference type="GO" id="GO:0030288">
    <property type="term" value="C:outer membrane-bounded periplasmic space"/>
    <property type="evidence" value="ECO:0007669"/>
    <property type="project" value="UniProtKB-ARBA"/>
</dbReference>
<evidence type="ECO:0000256" key="2">
    <source>
        <dbReference type="ARBA" id="ARBA00022448"/>
    </source>
</evidence>
<protein>
    <recommendedName>
        <fullName evidence="4">Solute-binding protein family 5 domain-containing protein</fullName>
    </recommendedName>
</protein>
<dbReference type="Gene3D" id="3.10.105.10">
    <property type="entry name" value="Dipeptide-binding Protein, Domain 3"/>
    <property type="match status" value="1"/>
</dbReference>
<proteinExistence type="inferred from homology"/>
<dbReference type="InterPro" id="IPR030678">
    <property type="entry name" value="Peptide/Ni-bd"/>
</dbReference>
<dbReference type="GO" id="GO:0015833">
    <property type="term" value="P:peptide transport"/>
    <property type="evidence" value="ECO:0007669"/>
    <property type="project" value="TreeGrafter"/>
</dbReference>
<sequence>MPALAEQLPRLRLVSDSLLELDYQLRPQAKWDNGQPVLAADIVFTLKLLYCPGLPNERARTEMGFIKDCRTDPADPRHLTLICQGQAPEYQWAASDFPVLPESALDSAHTLRAVSLPELRRGAAASPAVAAFVARYRQANVGRYPAHLPGCGPYRLADWQTNRVLRFERKSEWWADKLSAPPFVLQAHPRQLQFLIIPDATAAALALRRHELDVLPQVPAPLFKQLQQSETRQELAFYTTTSYNVVTVGFNTERPTLRDKYTRRALGQLLDPAALAQATQQVPGLRTASILPPTSPYYNDSLPLPAYNPGQAAALLRRAGWQRQADGHWYRAAQPTPLALDLRYRSDDAMLSTVGLQLQQAAAQLGIAVTLWPTEGTLLAQTLQAGNFDAYVKMTKGSPFVLNFSPLLHSQAIGAGNLTRFSNPASDRLLDAIGVEGRPARKRQLLRQFQRLLRDEAPLVPLFMLPNRLVADRRLRHITPSGLKPGYVAAAMTWAANTAAGR</sequence>
<gene>
    <name evidence="5" type="ORF">HHL22_19625</name>
</gene>
<evidence type="ECO:0000256" key="1">
    <source>
        <dbReference type="ARBA" id="ARBA00005695"/>
    </source>
</evidence>
<name>A0A7Y0AHK7_9BACT</name>
<dbReference type="PIRSF" id="PIRSF002741">
    <property type="entry name" value="MppA"/>
    <property type="match status" value="1"/>
</dbReference>
<evidence type="ECO:0000259" key="4">
    <source>
        <dbReference type="Pfam" id="PF00496"/>
    </source>
</evidence>
<dbReference type="PANTHER" id="PTHR30290">
    <property type="entry name" value="PERIPLASMIC BINDING COMPONENT OF ABC TRANSPORTER"/>
    <property type="match status" value="1"/>
</dbReference>
<dbReference type="Proteomes" id="UP000559626">
    <property type="component" value="Unassembled WGS sequence"/>
</dbReference>
<keyword evidence="2" id="KW-0813">Transport</keyword>
<comment type="caution">
    <text evidence="5">The sequence shown here is derived from an EMBL/GenBank/DDBJ whole genome shotgun (WGS) entry which is preliminary data.</text>
</comment>
<evidence type="ECO:0000256" key="3">
    <source>
        <dbReference type="ARBA" id="ARBA00022729"/>
    </source>
</evidence>
<dbReference type="AlphaFoldDB" id="A0A7Y0AHK7"/>
<comment type="similarity">
    <text evidence="1">Belongs to the bacterial solute-binding protein 5 family.</text>
</comment>
<organism evidence="5 6">
    <name type="scientific">Hymenobacter polaris</name>
    <dbReference type="NCBI Taxonomy" id="2682546"/>
    <lineage>
        <taxon>Bacteria</taxon>
        <taxon>Pseudomonadati</taxon>
        <taxon>Bacteroidota</taxon>
        <taxon>Cytophagia</taxon>
        <taxon>Cytophagales</taxon>
        <taxon>Hymenobacteraceae</taxon>
        <taxon>Hymenobacter</taxon>
    </lineage>
</organism>